<evidence type="ECO:0000256" key="2">
    <source>
        <dbReference type="ARBA" id="ARBA00022840"/>
    </source>
</evidence>
<gene>
    <name evidence="4" type="ORF">CTI12_AA529290</name>
</gene>
<evidence type="ECO:0000313" key="5">
    <source>
        <dbReference type="Proteomes" id="UP000245207"/>
    </source>
</evidence>
<dbReference type="GO" id="GO:0003697">
    <property type="term" value="F:single-stranded DNA binding"/>
    <property type="evidence" value="ECO:0007669"/>
    <property type="project" value="TreeGrafter"/>
</dbReference>
<dbReference type="GO" id="GO:0017116">
    <property type="term" value="F:single-stranded DNA helicase activity"/>
    <property type="evidence" value="ECO:0007669"/>
    <property type="project" value="TreeGrafter"/>
</dbReference>
<dbReference type="STRING" id="35608.A0A2U1L560"/>
<dbReference type="PROSITE" id="PS50051">
    <property type="entry name" value="MCM_2"/>
    <property type="match status" value="1"/>
</dbReference>
<keyword evidence="1" id="KW-0547">Nucleotide-binding</keyword>
<dbReference type="GO" id="GO:0000727">
    <property type="term" value="P:double-strand break repair via break-induced replication"/>
    <property type="evidence" value="ECO:0007669"/>
    <property type="project" value="TreeGrafter"/>
</dbReference>
<dbReference type="GO" id="GO:0005524">
    <property type="term" value="F:ATP binding"/>
    <property type="evidence" value="ECO:0007669"/>
    <property type="project" value="UniProtKB-KW"/>
</dbReference>
<dbReference type="PANTHER" id="PTHR11630:SF44">
    <property type="entry name" value="DNA REPLICATION LICENSING FACTOR MCM2"/>
    <property type="match status" value="1"/>
</dbReference>
<sequence>MEEEFGLRKIEHEVLIAFLENILVDNALDTYLVHHRYPALIDSNHRRCSKSHNLGVLLLVDLGTAKSHSVKYVEKPEQRSVYTTGKAASSVGLTSVVQTEPVTREWTLE</sequence>
<dbReference type="Pfam" id="PF00493">
    <property type="entry name" value="MCM"/>
    <property type="match status" value="1"/>
</dbReference>
<feature type="domain" description="MCM C-terminal AAA(+) ATPase" evidence="3">
    <location>
        <begin position="53"/>
        <end position="109"/>
    </location>
</feature>
<evidence type="ECO:0000259" key="3">
    <source>
        <dbReference type="PROSITE" id="PS50051"/>
    </source>
</evidence>
<dbReference type="Proteomes" id="UP000245207">
    <property type="component" value="Unassembled WGS sequence"/>
</dbReference>
<organism evidence="4 5">
    <name type="scientific">Artemisia annua</name>
    <name type="common">Sweet wormwood</name>
    <dbReference type="NCBI Taxonomy" id="35608"/>
    <lineage>
        <taxon>Eukaryota</taxon>
        <taxon>Viridiplantae</taxon>
        <taxon>Streptophyta</taxon>
        <taxon>Embryophyta</taxon>
        <taxon>Tracheophyta</taxon>
        <taxon>Spermatophyta</taxon>
        <taxon>Magnoliopsida</taxon>
        <taxon>eudicotyledons</taxon>
        <taxon>Gunneridae</taxon>
        <taxon>Pentapetalae</taxon>
        <taxon>asterids</taxon>
        <taxon>campanulids</taxon>
        <taxon>Asterales</taxon>
        <taxon>Asteraceae</taxon>
        <taxon>Asteroideae</taxon>
        <taxon>Anthemideae</taxon>
        <taxon>Artemisiinae</taxon>
        <taxon>Artemisia</taxon>
    </lineage>
</organism>
<reference evidence="4 5" key="1">
    <citation type="journal article" date="2018" name="Mol. Plant">
        <title>The genome of Artemisia annua provides insight into the evolution of Asteraceae family and artemisinin biosynthesis.</title>
        <authorList>
            <person name="Shen Q."/>
            <person name="Zhang L."/>
            <person name="Liao Z."/>
            <person name="Wang S."/>
            <person name="Yan T."/>
            <person name="Shi P."/>
            <person name="Liu M."/>
            <person name="Fu X."/>
            <person name="Pan Q."/>
            <person name="Wang Y."/>
            <person name="Lv Z."/>
            <person name="Lu X."/>
            <person name="Zhang F."/>
            <person name="Jiang W."/>
            <person name="Ma Y."/>
            <person name="Chen M."/>
            <person name="Hao X."/>
            <person name="Li L."/>
            <person name="Tang Y."/>
            <person name="Lv G."/>
            <person name="Zhou Y."/>
            <person name="Sun X."/>
            <person name="Brodelius P.E."/>
            <person name="Rose J.K.C."/>
            <person name="Tang K."/>
        </authorList>
    </citation>
    <scope>NUCLEOTIDE SEQUENCE [LARGE SCALE GENOMIC DNA]</scope>
    <source>
        <strain evidence="5">cv. Huhao1</strain>
        <tissue evidence="4">Leaf</tissue>
    </source>
</reference>
<dbReference type="GO" id="GO:0005634">
    <property type="term" value="C:nucleus"/>
    <property type="evidence" value="ECO:0007669"/>
    <property type="project" value="TreeGrafter"/>
</dbReference>
<dbReference type="GO" id="GO:0042555">
    <property type="term" value="C:MCM complex"/>
    <property type="evidence" value="ECO:0007669"/>
    <property type="project" value="TreeGrafter"/>
</dbReference>
<comment type="caution">
    <text evidence="4">The sequence shown here is derived from an EMBL/GenBank/DDBJ whole genome shotgun (WGS) entry which is preliminary data.</text>
</comment>
<evidence type="ECO:0000313" key="4">
    <source>
        <dbReference type="EMBL" id="PWA44119.1"/>
    </source>
</evidence>
<keyword evidence="5" id="KW-1185">Reference proteome</keyword>
<dbReference type="GO" id="GO:1902975">
    <property type="term" value="P:mitotic DNA replication initiation"/>
    <property type="evidence" value="ECO:0007669"/>
    <property type="project" value="TreeGrafter"/>
</dbReference>
<keyword evidence="2" id="KW-0067">ATP-binding</keyword>
<dbReference type="AlphaFoldDB" id="A0A2U1L560"/>
<proteinExistence type="predicted"/>
<accession>A0A2U1L560</accession>
<dbReference type="PANTHER" id="PTHR11630">
    <property type="entry name" value="DNA REPLICATION LICENSING FACTOR MCM FAMILY MEMBER"/>
    <property type="match status" value="1"/>
</dbReference>
<dbReference type="InterPro" id="IPR027417">
    <property type="entry name" value="P-loop_NTPase"/>
</dbReference>
<evidence type="ECO:0000256" key="1">
    <source>
        <dbReference type="ARBA" id="ARBA00022741"/>
    </source>
</evidence>
<dbReference type="GO" id="GO:0043138">
    <property type="term" value="F:3'-5' DNA helicase activity"/>
    <property type="evidence" value="ECO:0007669"/>
    <property type="project" value="TreeGrafter"/>
</dbReference>
<dbReference type="Gene3D" id="3.40.50.300">
    <property type="entry name" value="P-loop containing nucleotide triphosphate hydrolases"/>
    <property type="match status" value="1"/>
</dbReference>
<name>A0A2U1L560_ARTAN</name>
<protein>
    <submittedName>
        <fullName evidence="4">Minichromosome maintenance 5 protein</fullName>
    </submittedName>
</protein>
<dbReference type="EMBL" id="PKPP01011448">
    <property type="protein sequence ID" value="PWA44119.1"/>
    <property type="molecule type" value="Genomic_DNA"/>
</dbReference>
<dbReference type="InterPro" id="IPR001208">
    <property type="entry name" value="MCM_dom"/>
</dbReference>
<dbReference type="InterPro" id="IPR031327">
    <property type="entry name" value="MCM"/>
</dbReference>